<protein>
    <submittedName>
        <fullName evidence="2">Uncharacterized protein</fullName>
    </submittedName>
</protein>
<accession>F2R4X1</accession>
<sequence>MQAYMGGGMRTQAVRYSADSIDKFRTGVEGLIEELVGSEAAPGKLKADKVTRAQFGGGGAAWAEAQGAYTAYNEVLGKLVELSGLLNDCLEGLGIAVVASKDGIEQMDDDIKYKMIEIHQRTKDAKRQADIEAGRTAPANGAGQTAEGDASLK</sequence>
<gene>
    <name evidence="2" type="ordered locus">SVEN_2706</name>
</gene>
<evidence type="ECO:0000256" key="1">
    <source>
        <dbReference type="SAM" id="MobiDB-lite"/>
    </source>
</evidence>
<dbReference type="Proteomes" id="UP000006854">
    <property type="component" value="Chromosome"/>
</dbReference>
<dbReference type="HOGENOM" id="CLU_139816_1_0_11"/>
<evidence type="ECO:0000313" key="3">
    <source>
        <dbReference type="Proteomes" id="UP000006854"/>
    </source>
</evidence>
<feature type="region of interest" description="Disordered" evidence="1">
    <location>
        <begin position="124"/>
        <end position="153"/>
    </location>
</feature>
<dbReference type="GeneID" id="51863274"/>
<proteinExistence type="predicted"/>
<evidence type="ECO:0000313" key="2">
    <source>
        <dbReference type="EMBL" id="CCA55992.1"/>
    </source>
</evidence>
<name>F2R4X1_STRVP</name>
<dbReference type="KEGG" id="sve:SVEN_2706"/>
<dbReference type="AlphaFoldDB" id="F2R4X1"/>
<dbReference type="RefSeq" id="WP_015033910.1">
    <property type="nucleotide sequence ID" value="NC_018750.1"/>
</dbReference>
<feature type="compositionally biased region" description="Basic and acidic residues" evidence="1">
    <location>
        <begin position="124"/>
        <end position="133"/>
    </location>
</feature>
<dbReference type="PATRIC" id="fig|953739.5.peg.4896"/>
<organism evidence="2 3">
    <name type="scientific">Streptomyces venezuelae (strain ATCC 10712 / CBS 650.69 / DSM 40230 / JCM 4526 / NBRC 13096 / PD 04745)</name>
    <dbReference type="NCBI Taxonomy" id="953739"/>
    <lineage>
        <taxon>Bacteria</taxon>
        <taxon>Bacillati</taxon>
        <taxon>Actinomycetota</taxon>
        <taxon>Actinomycetes</taxon>
        <taxon>Kitasatosporales</taxon>
        <taxon>Streptomycetaceae</taxon>
        <taxon>Streptomyces</taxon>
    </lineage>
</organism>
<keyword evidence="3" id="KW-1185">Reference proteome</keyword>
<reference evidence="2 3" key="1">
    <citation type="journal article" date="2011" name="BMC Genomics">
        <title>Genome-wide analysis of the role of GlnR in Streptomyces venezuelae provides new insights into global nitrogen regulation in actinomycetes.</title>
        <authorList>
            <person name="Pullan S.T."/>
            <person name="Bibb M.J."/>
            <person name="Merrick M."/>
        </authorList>
    </citation>
    <scope>NUCLEOTIDE SEQUENCE [LARGE SCALE GENOMIC DNA]</scope>
    <source>
        <strain evidence="3">ATCC 10712 / CBS 650.69 / DSM 40230 / JCM 4526 / NBRC 13096 / PD 04745</strain>
    </source>
</reference>
<dbReference type="STRING" id="953739.SVEN_2706"/>
<dbReference type="EMBL" id="FR845719">
    <property type="protein sequence ID" value="CCA55992.1"/>
    <property type="molecule type" value="Genomic_DNA"/>
</dbReference>